<dbReference type="EMBL" id="CAEZXH010000015">
    <property type="protein sequence ID" value="CAB4679237.1"/>
    <property type="molecule type" value="Genomic_DNA"/>
</dbReference>
<reference evidence="13" key="1">
    <citation type="submission" date="2020-05" db="EMBL/GenBank/DDBJ databases">
        <authorList>
            <person name="Chiriac C."/>
            <person name="Salcher M."/>
            <person name="Ghai R."/>
            <person name="Kavagutti S V."/>
        </authorList>
    </citation>
    <scope>NUCLEOTIDE SEQUENCE</scope>
</reference>
<dbReference type="GO" id="GO:0005524">
    <property type="term" value="F:ATP binding"/>
    <property type="evidence" value="ECO:0007669"/>
    <property type="project" value="UniProtKB-KW"/>
</dbReference>
<dbReference type="PROSITE" id="PS00584">
    <property type="entry name" value="PFKB_KINASES_2"/>
    <property type="match status" value="1"/>
</dbReference>
<dbReference type="GO" id="GO:0004747">
    <property type="term" value="F:ribokinase activity"/>
    <property type="evidence" value="ECO:0007669"/>
    <property type="project" value="UniProtKB-EC"/>
</dbReference>
<dbReference type="InterPro" id="IPR011877">
    <property type="entry name" value="Ribokinase"/>
</dbReference>
<keyword evidence="10" id="KW-0630">Potassium</keyword>
<name>A0A6J6MZB9_9ZZZZ</name>
<keyword evidence="5" id="KW-0479">Metal-binding</keyword>
<dbReference type="PANTHER" id="PTHR10584:SF166">
    <property type="entry name" value="RIBOKINASE"/>
    <property type="match status" value="1"/>
</dbReference>
<dbReference type="HAMAP" id="MF_01987">
    <property type="entry name" value="Ribokinase"/>
    <property type="match status" value="1"/>
</dbReference>
<organism evidence="13">
    <name type="scientific">freshwater metagenome</name>
    <dbReference type="NCBI Taxonomy" id="449393"/>
    <lineage>
        <taxon>unclassified sequences</taxon>
        <taxon>metagenomes</taxon>
        <taxon>ecological metagenomes</taxon>
    </lineage>
</organism>
<dbReference type="InterPro" id="IPR002139">
    <property type="entry name" value="Ribo/fructo_kinase"/>
</dbReference>
<evidence type="ECO:0000256" key="2">
    <source>
        <dbReference type="ARBA" id="ARBA00012035"/>
    </source>
</evidence>
<keyword evidence="11" id="KW-0119">Carbohydrate metabolism</keyword>
<dbReference type="InterPro" id="IPR011611">
    <property type="entry name" value="PfkB_dom"/>
</dbReference>
<protein>
    <recommendedName>
        <fullName evidence="3">Ribokinase</fullName>
        <ecNumber evidence="2">2.7.1.15</ecNumber>
    </recommendedName>
</protein>
<comment type="similarity">
    <text evidence="1">Belongs to the carbohydrate kinase PfkB family.</text>
</comment>
<evidence type="ECO:0000256" key="11">
    <source>
        <dbReference type="ARBA" id="ARBA00023277"/>
    </source>
</evidence>
<gene>
    <name evidence="13" type="ORF">UFOPK2360_00412</name>
</gene>
<proteinExistence type="inferred from homology"/>
<feature type="domain" description="Carbohydrate kinase PfkB" evidence="12">
    <location>
        <begin position="4"/>
        <end position="291"/>
    </location>
</feature>
<evidence type="ECO:0000256" key="6">
    <source>
        <dbReference type="ARBA" id="ARBA00022741"/>
    </source>
</evidence>
<dbReference type="AlphaFoldDB" id="A0A6J6MZB9"/>
<dbReference type="GO" id="GO:0046872">
    <property type="term" value="F:metal ion binding"/>
    <property type="evidence" value="ECO:0007669"/>
    <property type="project" value="UniProtKB-KW"/>
</dbReference>
<evidence type="ECO:0000256" key="10">
    <source>
        <dbReference type="ARBA" id="ARBA00022958"/>
    </source>
</evidence>
<evidence type="ECO:0000256" key="7">
    <source>
        <dbReference type="ARBA" id="ARBA00022777"/>
    </source>
</evidence>
<dbReference type="SUPFAM" id="SSF53613">
    <property type="entry name" value="Ribokinase-like"/>
    <property type="match status" value="1"/>
</dbReference>
<dbReference type="InterPro" id="IPR029056">
    <property type="entry name" value="Ribokinase-like"/>
</dbReference>
<dbReference type="PRINTS" id="PR00990">
    <property type="entry name" value="RIBOKINASE"/>
</dbReference>
<evidence type="ECO:0000256" key="1">
    <source>
        <dbReference type="ARBA" id="ARBA00010688"/>
    </source>
</evidence>
<evidence type="ECO:0000259" key="12">
    <source>
        <dbReference type="Pfam" id="PF00294"/>
    </source>
</evidence>
<dbReference type="Pfam" id="PF00294">
    <property type="entry name" value="PfkB"/>
    <property type="match status" value="1"/>
</dbReference>
<keyword evidence="7" id="KW-0418">Kinase</keyword>
<evidence type="ECO:0000256" key="5">
    <source>
        <dbReference type="ARBA" id="ARBA00022723"/>
    </source>
</evidence>
<sequence>MSGEILVIGAANTDLTTYADRIPEGGETIHGNNFTTGFGGKGANQAVAAKRAGATVALIAGLGADIFGENTKSHLETEGIDTSGIFYGKQPSGVAHIWVDAKGENRIIIVPGANLELTEEFISNAVLKSVNLSIVIAQCELPQEFAIAAFKSAKKKGAITILNPAPAVKLSAELISLSDWIIPNQIEFNSLSSEIHGGDLIEQIKIFHPDKNLLVTLGSDGAILRTNQGEIIKVTAPKTEVIDTTGAGDGFVGAFAAALSAGKELRTALEFAIKFATNSVSKKGAQSSYPTDLKII</sequence>
<dbReference type="Gene3D" id="3.40.1190.20">
    <property type="match status" value="1"/>
</dbReference>
<dbReference type="CDD" id="cd01174">
    <property type="entry name" value="ribokinase"/>
    <property type="match status" value="1"/>
</dbReference>
<evidence type="ECO:0000313" key="13">
    <source>
        <dbReference type="EMBL" id="CAB4679237.1"/>
    </source>
</evidence>
<keyword evidence="9" id="KW-0460">Magnesium</keyword>
<evidence type="ECO:0000256" key="8">
    <source>
        <dbReference type="ARBA" id="ARBA00022840"/>
    </source>
</evidence>
<evidence type="ECO:0000256" key="3">
    <source>
        <dbReference type="ARBA" id="ARBA00016943"/>
    </source>
</evidence>
<accession>A0A6J6MZB9</accession>
<evidence type="ECO:0000256" key="4">
    <source>
        <dbReference type="ARBA" id="ARBA00022679"/>
    </source>
</evidence>
<dbReference type="GO" id="GO:0006014">
    <property type="term" value="P:D-ribose metabolic process"/>
    <property type="evidence" value="ECO:0007669"/>
    <property type="project" value="InterPro"/>
</dbReference>
<keyword evidence="8" id="KW-0067">ATP-binding</keyword>
<keyword evidence="6" id="KW-0547">Nucleotide-binding</keyword>
<evidence type="ECO:0000256" key="9">
    <source>
        <dbReference type="ARBA" id="ARBA00022842"/>
    </source>
</evidence>
<dbReference type="EC" id="2.7.1.15" evidence="2"/>
<dbReference type="InterPro" id="IPR002173">
    <property type="entry name" value="Carboh/pur_kinase_PfkB_CS"/>
</dbReference>
<dbReference type="PANTHER" id="PTHR10584">
    <property type="entry name" value="SUGAR KINASE"/>
    <property type="match status" value="1"/>
</dbReference>
<keyword evidence="4" id="KW-0808">Transferase</keyword>